<proteinExistence type="predicted"/>
<sequence>MSSIDIRPKILIHCQYVYGIGHYVRTIELARGLSSQFEVFVLNGGEIVPNFDVPSSVTVIQLPAIYKEETEAFLTPVDRSQTLEECFALRSRIINQAVEEIKPAVLITEHFPFGLLFEGEVVELINKVKHVRPTAKIVCSVRDIIESSVGGVRDAHTCDLLNRSYDMVLVHGDERFAALSTSFPLVHEIKVPIVQTGYIARSVSTVSQNSSNPIVLASVAGGRLGNELLDALIDSYPTTNAIVRHKLILFSGAFQKDIIAQRDKLGQMQSDNITLHQFDSQEYLKSFSAASLIISLGGYNSLIESIAANKPLLIYNRDFAGTNKEQHLRIKLFESSGHLAIITPADLSPNKLSNLISRKLTNLQVPACALNVKGAEASRESLARLLND</sequence>
<keyword evidence="3" id="KW-1185">Reference proteome</keyword>
<dbReference type="OrthoDB" id="9805366at2"/>
<dbReference type="Proteomes" id="UP000270291">
    <property type="component" value="Unassembled WGS sequence"/>
</dbReference>
<evidence type="ECO:0000313" key="2">
    <source>
        <dbReference type="EMBL" id="RSK38958.1"/>
    </source>
</evidence>
<comment type="caution">
    <text evidence="2">The sequence shown here is derived from an EMBL/GenBank/DDBJ whole genome shotgun (WGS) entry which is preliminary data.</text>
</comment>
<dbReference type="RefSeq" id="WP_125440479.1">
    <property type="nucleotide sequence ID" value="NZ_RWIU01000010.1"/>
</dbReference>
<organism evidence="2 3">
    <name type="scientific">Hymenobacter perfusus</name>
    <dbReference type="NCBI Taxonomy" id="1236770"/>
    <lineage>
        <taxon>Bacteria</taxon>
        <taxon>Pseudomonadati</taxon>
        <taxon>Bacteroidota</taxon>
        <taxon>Cytophagia</taxon>
        <taxon>Cytophagales</taxon>
        <taxon>Hymenobacteraceae</taxon>
        <taxon>Hymenobacter</taxon>
    </lineage>
</organism>
<evidence type="ECO:0000313" key="3">
    <source>
        <dbReference type="Proteomes" id="UP000270291"/>
    </source>
</evidence>
<protein>
    <recommendedName>
        <fullName evidence="1">Glycosyl transferase family 28 C-terminal domain-containing protein</fullName>
    </recommendedName>
</protein>
<dbReference type="InterPro" id="IPR007235">
    <property type="entry name" value="Glyco_trans_28_C"/>
</dbReference>
<feature type="domain" description="Glycosyl transferase family 28 C-terminal" evidence="1">
    <location>
        <begin position="219"/>
        <end position="364"/>
    </location>
</feature>
<dbReference type="PANTHER" id="PTHR21015">
    <property type="entry name" value="UDP-N-ACETYLGLUCOSAMINE--N-ACETYLMURAMYL-(PENTAPEPTIDE) PYROPHOSPHORYL-UNDECAPRENOL N-ACETYLGLUCOSAMINE TRANSFERASE 1"/>
    <property type="match status" value="1"/>
</dbReference>
<name>A0A428JXT5_9BACT</name>
<dbReference type="SUPFAM" id="SSF53756">
    <property type="entry name" value="UDP-Glycosyltransferase/glycogen phosphorylase"/>
    <property type="match status" value="1"/>
</dbReference>
<accession>A0A428JXT5</accession>
<dbReference type="GO" id="GO:0016758">
    <property type="term" value="F:hexosyltransferase activity"/>
    <property type="evidence" value="ECO:0007669"/>
    <property type="project" value="InterPro"/>
</dbReference>
<evidence type="ECO:0000259" key="1">
    <source>
        <dbReference type="Pfam" id="PF04101"/>
    </source>
</evidence>
<dbReference type="Pfam" id="PF04101">
    <property type="entry name" value="Glyco_tran_28_C"/>
    <property type="match status" value="1"/>
</dbReference>
<dbReference type="EMBL" id="RWIU01000010">
    <property type="protein sequence ID" value="RSK38958.1"/>
    <property type="molecule type" value="Genomic_DNA"/>
</dbReference>
<dbReference type="PANTHER" id="PTHR21015:SF28">
    <property type="entry name" value="SLL1722 PROTEIN"/>
    <property type="match status" value="1"/>
</dbReference>
<reference evidence="2 3" key="1">
    <citation type="submission" date="2018-12" db="EMBL/GenBank/DDBJ databases">
        <authorList>
            <person name="Feng G."/>
            <person name="Zhu H."/>
        </authorList>
    </citation>
    <scope>NUCLEOTIDE SEQUENCE [LARGE SCALE GENOMIC DNA]</scope>
    <source>
        <strain evidence="2 3">LMG 26000</strain>
    </source>
</reference>
<dbReference type="AlphaFoldDB" id="A0A428JXT5"/>
<dbReference type="Gene3D" id="3.40.50.2000">
    <property type="entry name" value="Glycogen Phosphorylase B"/>
    <property type="match status" value="1"/>
</dbReference>
<gene>
    <name evidence="2" type="ORF">EI293_20775</name>
</gene>